<keyword evidence="3" id="KW-1185">Reference proteome</keyword>
<dbReference type="InterPro" id="IPR009081">
    <property type="entry name" value="PP-bd_ACP"/>
</dbReference>
<dbReference type="Gene3D" id="1.10.1200.10">
    <property type="entry name" value="ACP-like"/>
    <property type="match status" value="1"/>
</dbReference>
<reference evidence="2 3" key="1">
    <citation type="submission" date="2019-08" db="EMBL/GenBank/DDBJ databases">
        <title>Bradymonadales sp. TMQ4.</title>
        <authorList>
            <person name="Liang Q."/>
        </authorList>
    </citation>
    <scope>NUCLEOTIDE SEQUENCE [LARGE SCALE GENOMIC DNA]</scope>
    <source>
        <strain evidence="2 3">TMQ4</strain>
    </source>
</reference>
<evidence type="ECO:0000313" key="3">
    <source>
        <dbReference type="Proteomes" id="UP000321412"/>
    </source>
</evidence>
<dbReference type="Proteomes" id="UP000321412">
    <property type="component" value="Unassembled WGS sequence"/>
</dbReference>
<accession>A0A5C6XC05</accession>
<dbReference type="PROSITE" id="PS50075">
    <property type="entry name" value="CARRIER"/>
    <property type="match status" value="1"/>
</dbReference>
<dbReference type="RefSeq" id="WP_115607996.1">
    <property type="nucleotide sequence ID" value="NZ_VOSM01000004.1"/>
</dbReference>
<comment type="caution">
    <text evidence="2">The sequence shown here is derived from an EMBL/GenBank/DDBJ whole genome shotgun (WGS) entry which is preliminary data.</text>
</comment>
<dbReference type="Pfam" id="PF00550">
    <property type="entry name" value="PP-binding"/>
    <property type="match status" value="1"/>
</dbReference>
<evidence type="ECO:0000313" key="2">
    <source>
        <dbReference type="EMBL" id="TXD37247.1"/>
    </source>
</evidence>
<dbReference type="SUPFAM" id="SSF47336">
    <property type="entry name" value="ACP-like"/>
    <property type="match status" value="1"/>
</dbReference>
<protein>
    <submittedName>
        <fullName evidence="2">Acyl carrier protein</fullName>
    </submittedName>
</protein>
<dbReference type="InterPro" id="IPR036736">
    <property type="entry name" value="ACP-like_sf"/>
</dbReference>
<evidence type="ECO:0000259" key="1">
    <source>
        <dbReference type="PROSITE" id="PS50075"/>
    </source>
</evidence>
<sequence>MTKEEIIEIIKKHLKDNLDDIDIDTVSAESSMRDYGANSLDMIEVVSATMRELKIRVPRSELADVQTIDALAAKFLEHVE</sequence>
<organism evidence="2 3">
    <name type="scientific">Lujinxingia vulgaris</name>
    <dbReference type="NCBI Taxonomy" id="2600176"/>
    <lineage>
        <taxon>Bacteria</taxon>
        <taxon>Deltaproteobacteria</taxon>
        <taxon>Bradymonadales</taxon>
        <taxon>Lujinxingiaceae</taxon>
        <taxon>Lujinxingia</taxon>
    </lineage>
</organism>
<gene>
    <name evidence="2" type="ORF">FRC98_10985</name>
</gene>
<feature type="domain" description="Carrier" evidence="1">
    <location>
        <begin position="4"/>
        <end position="79"/>
    </location>
</feature>
<proteinExistence type="predicted"/>
<dbReference type="AlphaFoldDB" id="A0A5C6XC05"/>
<dbReference type="EMBL" id="VOSM01000004">
    <property type="protein sequence ID" value="TXD37247.1"/>
    <property type="molecule type" value="Genomic_DNA"/>
</dbReference>
<dbReference type="OrthoDB" id="487863at2"/>
<name>A0A5C6XC05_9DELT</name>